<dbReference type="SUPFAM" id="SSF56672">
    <property type="entry name" value="DNA/RNA polymerases"/>
    <property type="match status" value="1"/>
</dbReference>
<reference evidence="2 3" key="1">
    <citation type="submission" date="2018-04" db="EMBL/GenBank/DDBJ databases">
        <authorList>
            <person name="Zhang X."/>
            <person name="Yuan J."/>
            <person name="Li F."/>
            <person name="Xiang J."/>
        </authorList>
    </citation>
    <scope>NUCLEOTIDE SEQUENCE [LARGE SCALE GENOMIC DNA]</scope>
    <source>
        <tissue evidence="2">Muscle</tissue>
    </source>
</reference>
<evidence type="ECO:0000313" key="2">
    <source>
        <dbReference type="EMBL" id="ROT78938.1"/>
    </source>
</evidence>
<keyword evidence="3" id="KW-1185">Reference proteome</keyword>
<comment type="caution">
    <text evidence="2">The sequence shown here is derived from an EMBL/GenBank/DDBJ whole genome shotgun (WGS) entry which is preliminary data.</text>
</comment>
<organism evidence="2 3">
    <name type="scientific">Penaeus vannamei</name>
    <name type="common">Whiteleg shrimp</name>
    <name type="synonym">Litopenaeus vannamei</name>
    <dbReference type="NCBI Taxonomy" id="6689"/>
    <lineage>
        <taxon>Eukaryota</taxon>
        <taxon>Metazoa</taxon>
        <taxon>Ecdysozoa</taxon>
        <taxon>Arthropoda</taxon>
        <taxon>Crustacea</taxon>
        <taxon>Multicrustacea</taxon>
        <taxon>Malacostraca</taxon>
        <taxon>Eumalacostraca</taxon>
        <taxon>Eucarida</taxon>
        <taxon>Decapoda</taxon>
        <taxon>Dendrobranchiata</taxon>
        <taxon>Penaeoidea</taxon>
        <taxon>Penaeidae</taxon>
        <taxon>Penaeus</taxon>
    </lineage>
</organism>
<dbReference type="EMBL" id="QCYY01001313">
    <property type="protein sequence ID" value="ROT78938.1"/>
    <property type="molecule type" value="Genomic_DNA"/>
</dbReference>
<dbReference type="FunFam" id="3.30.70.270:FF:000020">
    <property type="entry name" value="Transposon Tf2-6 polyprotein-like Protein"/>
    <property type="match status" value="1"/>
</dbReference>
<dbReference type="InterPro" id="IPR043502">
    <property type="entry name" value="DNA/RNA_pol_sf"/>
</dbReference>
<evidence type="ECO:0000313" key="3">
    <source>
        <dbReference type="Proteomes" id="UP000283509"/>
    </source>
</evidence>
<gene>
    <name evidence="2" type="ORF">C7M84_002334</name>
</gene>
<reference evidence="2 3" key="2">
    <citation type="submission" date="2019-01" db="EMBL/GenBank/DDBJ databases">
        <title>The decoding of complex shrimp genome reveals the adaptation for benthos swimmer, frequently molting mechanism and breeding impact on genome.</title>
        <authorList>
            <person name="Sun Y."/>
            <person name="Gao Y."/>
            <person name="Yu Y."/>
        </authorList>
    </citation>
    <scope>NUCLEOTIDE SEQUENCE [LARGE SCALE GENOMIC DNA]</scope>
    <source>
        <tissue evidence="2">Muscle</tissue>
    </source>
</reference>
<evidence type="ECO:0000256" key="1">
    <source>
        <dbReference type="ARBA" id="ARBA00012493"/>
    </source>
</evidence>
<dbReference type="PANTHER" id="PTHR33064">
    <property type="entry name" value="POL PROTEIN"/>
    <property type="match status" value="1"/>
</dbReference>
<proteinExistence type="predicted"/>
<dbReference type="InterPro" id="IPR051320">
    <property type="entry name" value="Viral_Replic_Matur_Polypro"/>
</dbReference>
<dbReference type="AlphaFoldDB" id="A0A3R7SWQ1"/>
<dbReference type="Proteomes" id="UP000283509">
    <property type="component" value="Unassembled WGS sequence"/>
</dbReference>
<dbReference type="GO" id="GO:0003964">
    <property type="term" value="F:RNA-directed DNA polymerase activity"/>
    <property type="evidence" value="ECO:0007669"/>
    <property type="project" value="UniProtKB-EC"/>
</dbReference>
<dbReference type="EC" id="2.7.7.49" evidence="1"/>
<sequence>MSLRRASLSFLGHTVTSQGITPAQEKVTAIRKFPKPATEKQLRKFLGMFNFYRRFVPKCAQLLKPLHALITPNRASRNTKIKWTPPTNEAFEACKEALASPPC</sequence>
<accession>A0A3R7SWQ1</accession>
<dbReference type="Gene3D" id="3.30.70.270">
    <property type="match status" value="1"/>
</dbReference>
<name>A0A3R7SWQ1_PENVA</name>
<protein>
    <recommendedName>
        <fullName evidence="1">RNA-directed DNA polymerase</fullName>
        <ecNumber evidence="1">2.7.7.49</ecNumber>
    </recommendedName>
</protein>
<dbReference type="InterPro" id="IPR043128">
    <property type="entry name" value="Rev_trsase/Diguanyl_cyclase"/>
</dbReference>
<dbReference type="PANTHER" id="PTHR33064:SF37">
    <property type="entry name" value="RIBONUCLEASE H"/>
    <property type="match status" value="1"/>
</dbReference>